<evidence type="ECO:0000313" key="9">
    <source>
        <dbReference type="EMBL" id="MXR21336.1"/>
    </source>
</evidence>
<evidence type="ECO:0000256" key="3">
    <source>
        <dbReference type="ARBA" id="ARBA00022679"/>
    </source>
</evidence>
<protein>
    <submittedName>
        <fullName evidence="9">DUF2029 domain-containing protein</fullName>
    </submittedName>
</protein>
<comment type="caution">
    <text evidence="9">The sequence shown here is derived from an EMBL/GenBank/DDBJ whole genome shotgun (WGS) entry which is preliminary data.</text>
</comment>
<reference evidence="9 10" key="1">
    <citation type="submission" date="2019-12" db="EMBL/GenBank/DDBJ databases">
        <title>Isolation and characterization of three novel carbon monoxide-oxidizing members of Halobacteria from salione crusts and soils.</title>
        <authorList>
            <person name="Myers M.R."/>
            <person name="King G.M."/>
        </authorList>
    </citation>
    <scope>NUCLEOTIDE SEQUENCE [LARGE SCALE GENOMIC DNA]</scope>
    <source>
        <strain evidence="9 10">PCN9</strain>
    </source>
</reference>
<evidence type="ECO:0000256" key="5">
    <source>
        <dbReference type="ARBA" id="ARBA00022989"/>
    </source>
</evidence>
<dbReference type="EMBL" id="WUUU01000102">
    <property type="protein sequence ID" value="MXR21336.1"/>
    <property type="molecule type" value="Genomic_DNA"/>
</dbReference>
<dbReference type="RefSeq" id="WP_159526819.1">
    <property type="nucleotide sequence ID" value="NZ_WUUU01000102.1"/>
</dbReference>
<evidence type="ECO:0000256" key="1">
    <source>
        <dbReference type="ARBA" id="ARBA00004651"/>
    </source>
</evidence>
<feature type="region of interest" description="Disordered" evidence="7">
    <location>
        <begin position="146"/>
        <end position="191"/>
    </location>
</feature>
<feature type="transmembrane region" description="Helical" evidence="8">
    <location>
        <begin position="6"/>
        <end position="28"/>
    </location>
</feature>
<evidence type="ECO:0000256" key="4">
    <source>
        <dbReference type="ARBA" id="ARBA00022692"/>
    </source>
</evidence>
<accession>A0A6B0SLH3</accession>
<comment type="subcellular location">
    <subcellularLocation>
        <location evidence="1">Cell membrane</location>
        <topology evidence="1">Multi-pass membrane protein</topology>
    </subcellularLocation>
</comment>
<dbReference type="Pfam" id="PF09594">
    <property type="entry name" value="GT87"/>
    <property type="match status" value="1"/>
</dbReference>
<keyword evidence="3" id="KW-0808">Transferase</keyword>
<evidence type="ECO:0000256" key="2">
    <source>
        <dbReference type="ARBA" id="ARBA00022475"/>
    </source>
</evidence>
<organism evidence="9 10">
    <name type="scientific">Halobacterium bonnevillei</name>
    <dbReference type="NCBI Taxonomy" id="2692200"/>
    <lineage>
        <taxon>Archaea</taxon>
        <taxon>Methanobacteriati</taxon>
        <taxon>Methanobacteriota</taxon>
        <taxon>Stenosarchaea group</taxon>
        <taxon>Halobacteria</taxon>
        <taxon>Halobacteriales</taxon>
        <taxon>Halobacteriaceae</taxon>
        <taxon>Halobacterium</taxon>
    </lineage>
</organism>
<dbReference type="AlphaFoldDB" id="A0A6B0SLH3"/>
<keyword evidence="4 8" id="KW-0812">Transmembrane</keyword>
<sequence>RPWRAAGVAFGSVALVKLFPALVGAWLLRQRAWLAIAAATATGVLGLASGSLVFGPETTAAYLTDTLAHEASVGSFTGGPDPTAPFVTVRRQLTAVFPGLPADWLLPASAFVLAPVFVGVNRVVDTLRSRLVALRARCSPHSRCSRWSRSTSCSRSSPSSHCCTSSTRDASGGCSSPVPSSWPSRSPGRAC</sequence>
<feature type="compositionally biased region" description="Low complexity" evidence="7">
    <location>
        <begin position="147"/>
        <end position="191"/>
    </location>
</feature>
<name>A0A6B0SLH3_9EURY</name>
<keyword evidence="2" id="KW-1003">Cell membrane</keyword>
<dbReference type="GO" id="GO:0005886">
    <property type="term" value="C:plasma membrane"/>
    <property type="evidence" value="ECO:0007669"/>
    <property type="project" value="UniProtKB-SubCell"/>
</dbReference>
<dbReference type="InterPro" id="IPR018584">
    <property type="entry name" value="GT87"/>
</dbReference>
<keyword evidence="10" id="KW-1185">Reference proteome</keyword>
<dbReference type="OrthoDB" id="307029at2157"/>
<keyword evidence="6 8" id="KW-0472">Membrane</keyword>
<evidence type="ECO:0000313" key="10">
    <source>
        <dbReference type="Proteomes" id="UP000471521"/>
    </source>
</evidence>
<evidence type="ECO:0000256" key="7">
    <source>
        <dbReference type="SAM" id="MobiDB-lite"/>
    </source>
</evidence>
<feature type="transmembrane region" description="Helical" evidence="8">
    <location>
        <begin position="33"/>
        <end position="54"/>
    </location>
</feature>
<evidence type="ECO:0000256" key="6">
    <source>
        <dbReference type="ARBA" id="ARBA00023136"/>
    </source>
</evidence>
<proteinExistence type="predicted"/>
<dbReference type="GO" id="GO:0016758">
    <property type="term" value="F:hexosyltransferase activity"/>
    <property type="evidence" value="ECO:0007669"/>
    <property type="project" value="InterPro"/>
</dbReference>
<gene>
    <name evidence="9" type="ORF">GRX66_12240</name>
</gene>
<feature type="non-terminal residue" evidence="9">
    <location>
        <position position="1"/>
    </location>
</feature>
<dbReference type="Proteomes" id="UP000471521">
    <property type="component" value="Unassembled WGS sequence"/>
</dbReference>
<keyword evidence="5 8" id="KW-1133">Transmembrane helix</keyword>
<feature type="transmembrane region" description="Helical" evidence="8">
    <location>
        <begin position="104"/>
        <end position="124"/>
    </location>
</feature>
<evidence type="ECO:0000256" key="8">
    <source>
        <dbReference type="SAM" id="Phobius"/>
    </source>
</evidence>